<protein>
    <recommendedName>
        <fullName evidence="4">Retrotransposon gag domain-containing protein</fullName>
    </recommendedName>
</protein>
<evidence type="ECO:0008006" key="4">
    <source>
        <dbReference type="Google" id="ProtNLM"/>
    </source>
</evidence>
<accession>A0A371HAC8</accession>
<feature type="region of interest" description="Disordered" evidence="1">
    <location>
        <begin position="52"/>
        <end position="83"/>
    </location>
</feature>
<evidence type="ECO:0000313" key="2">
    <source>
        <dbReference type="EMBL" id="RDX99758.1"/>
    </source>
</evidence>
<evidence type="ECO:0000256" key="1">
    <source>
        <dbReference type="SAM" id="MobiDB-lite"/>
    </source>
</evidence>
<organism evidence="2 3">
    <name type="scientific">Mucuna pruriens</name>
    <name type="common">Velvet bean</name>
    <name type="synonym">Dolichos pruriens</name>
    <dbReference type="NCBI Taxonomy" id="157652"/>
    <lineage>
        <taxon>Eukaryota</taxon>
        <taxon>Viridiplantae</taxon>
        <taxon>Streptophyta</taxon>
        <taxon>Embryophyta</taxon>
        <taxon>Tracheophyta</taxon>
        <taxon>Spermatophyta</taxon>
        <taxon>Magnoliopsida</taxon>
        <taxon>eudicotyledons</taxon>
        <taxon>Gunneridae</taxon>
        <taxon>Pentapetalae</taxon>
        <taxon>rosids</taxon>
        <taxon>fabids</taxon>
        <taxon>Fabales</taxon>
        <taxon>Fabaceae</taxon>
        <taxon>Papilionoideae</taxon>
        <taxon>50 kb inversion clade</taxon>
        <taxon>NPAAA clade</taxon>
        <taxon>indigoferoid/millettioid clade</taxon>
        <taxon>Phaseoleae</taxon>
        <taxon>Mucuna</taxon>
    </lineage>
</organism>
<dbReference type="EMBL" id="QJKJ01003144">
    <property type="protein sequence ID" value="RDX99758.1"/>
    <property type="molecule type" value="Genomic_DNA"/>
</dbReference>
<feature type="non-terminal residue" evidence="2">
    <location>
        <position position="1"/>
    </location>
</feature>
<reference evidence="2" key="1">
    <citation type="submission" date="2018-05" db="EMBL/GenBank/DDBJ databases">
        <title>Draft genome of Mucuna pruriens seed.</title>
        <authorList>
            <person name="Nnadi N.E."/>
            <person name="Vos R."/>
            <person name="Hasami M.H."/>
            <person name="Devisetty U.K."/>
            <person name="Aguiy J.C."/>
        </authorList>
    </citation>
    <scope>NUCLEOTIDE SEQUENCE [LARGE SCALE GENOMIC DNA]</scope>
    <source>
        <strain evidence="2">JCA_2017</strain>
    </source>
</reference>
<name>A0A371HAC8_MUCPR</name>
<dbReference type="Proteomes" id="UP000257109">
    <property type="component" value="Unassembled WGS sequence"/>
</dbReference>
<keyword evidence="3" id="KW-1185">Reference proteome</keyword>
<feature type="compositionally biased region" description="Basic and acidic residues" evidence="1">
    <location>
        <begin position="52"/>
        <end position="63"/>
    </location>
</feature>
<proteinExistence type="predicted"/>
<sequence>MEWKNHGKDKDSWFDFHRAFGHSTEDCWTLRMQIEKLVQDGRLRHYIRRPVDRRGELPTERSKGQSSGAFARDKSRSRQRMTPHWGTIATIISGEGLAPRPKDFMQETGREQEVQAVLTRANLTPLGRRDPDLVTTEI</sequence>
<gene>
    <name evidence="2" type="ORF">CR513_17152</name>
</gene>
<comment type="caution">
    <text evidence="2">The sequence shown here is derived from an EMBL/GenBank/DDBJ whole genome shotgun (WGS) entry which is preliminary data.</text>
</comment>
<evidence type="ECO:0000313" key="3">
    <source>
        <dbReference type="Proteomes" id="UP000257109"/>
    </source>
</evidence>
<dbReference type="OrthoDB" id="1436975at2759"/>
<dbReference type="AlphaFoldDB" id="A0A371HAC8"/>